<sequence>MTPVKVVVLDDYQGFAEPIFGKLDASQFDITHIKDTLLPYNHKDASTSVKETLVERLKPFQIISTMRERTPFPKELISQLPNLKLLLTTGRRNAALDLDAFKQCGIPVAGSADRTAGPDSTTQHCVTLILALARNIAQDDLSVKTGGWQTAAATGLAGKTLGVVGLGRLGVNVAKILHLAFGMRVVAWSTNLTQETADEKARSAGLTVQNDDGEKLFKVVSRDELFSQADVVSVHLVLSDRSRGLINSNDLSRMKPSSFLVNTSRGPLVVERDLLDTAKAGRIKGIALDVFDTEPLPSNSEWRSLDWGKNGSSQVLLTPHMGYVEEKPLKDWYQQQVANIERWARGDELQNRLA</sequence>
<dbReference type="PROSITE" id="PS00671">
    <property type="entry name" value="D_2_HYDROXYACID_DH_3"/>
    <property type="match status" value="1"/>
</dbReference>
<dbReference type="InParanoid" id="A0A084QKE4"/>
<reference evidence="8 9" key="1">
    <citation type="journal article" date="2014" name="BMC Genomics">
        <title>Comparative genome sequencing reveals chemotype-specific gene clusters in the toxigenic black mold Stachybotrys.</title>
        <authorList>
            <person name="Semeiks J."/>
            <person name="Borek D."/>
            <person name="Otwinowski Z."/>
            <person name="Grishin N.V."/>
        </authorList>
    </citation>
    <scope>NUCLEOTIDE SEQUENCE [LARGE SCALE GENOMIC DNA]</scope>
    <source>
        <strain evidence="8 9">IBT 40285</strain>
    </source>
</reference>
<keyword evidence="9" id="KW-1185">Reference proteome</keyword>
<keyword evidence="4" id="KW-0520">NAD</keyword>
<evidence type="ECO:0000256" key="2">
    <source>
        <dbReference type="ARBA" id="ARBA00022605"/>
    </source>
</evidence>
<gene>
    <name evidence="8" type="ORF">S40285_01105</name>
</gene>
<evidence type="ECO:0008006" key="10">
    <source>
        <dbReference type="Google" id="ProtNLM"/>
    </source>
</evidence>
<evidence type="ECO:0000256" key="4">
    <source>
        <dbReference type="ARBA" id="ARBA00023027"/>
    </source>
</evidence>
<dbReference type="EMBL" id="KL660686">
    <property type="protein sequence ID" value="KFA64429.1"/>
    <property type="molecule type" value="Genomic_DNA"/>
</dbReference>
<dbReference type="GO" id="GO:0051287">
    <property type="term" value="F:NAD binding"/>
    <property type="evidence" value="ECO:0007669"/>
    <property type="project" value="InterPro"/>
</dbReference>
<dbReference type="InterPro" id="IPR029753">
    <property type="entry name" value="D-isomer_DH_CS"/>
</dbReference>
<dbReference type="InterPro" id="IPR006139">
    <property type="entry name" value="D-isomer_2_OHA_DH_cat_dom"/>
</dbReference>
<dbReference type="OMA" id="KHGAWQQ"/>
<evidence type="ECO:0000313" key="9">
    <source>
        <dbReference type="Proteomes" id="UP000028524"/>
    </source>
</evidence>
<dbReference type="InterPro" id="IPR036291">
    <property type="entry name" value="NAD(P)-bd_dom_sf"/>
</dbReference>
<feature type="domain" description="D-isomer specific 2-hydroxyacid dehydrogenase catalytic" evidence="6">
    <location>
        <begin position="44"/>
        <end position="352"/>
    </location>
</feature>
<feature type="domain" description="D-isomer specific 2-hydroxyacid dehydrogenase NAD-binding" evidence="7">
    <location>
        <begin position="127"/>
        <end position="322"/>
    </location>
</feature>
<evidence type="ECO:0000259" key="7">
    <source>
        <dbReference type="Pfam" id="PF02826"/>
    </source>
</evidence>
<dbReference type="PROSITE" id="PS00065">
    <property type="entry name" value="D_2_HYDROXYACID_DH_1"/>
    <property type="match status" value="1"/>
</dbReference>
<evidence type="ECO:0000256" key="5">
    <source>
        <dbReference type="RuleBase" id="RU003719"/>
    </source>
</evidence>
<dbReference type="Pfam" id="PF02826">
    <property type="entry name" value="2-Hacid_dh_C"/>
    <property type="match status" value="1"/>
</dbReference>
<comment type="similarity">
    <text evidence="1 5">Belongs to the D-isomer specific 2-hydroxyacid dehydrogenase family.</text>
</comment>
<dbReference type="GO" id="GO:0016616">
    <property type="term" value="F:oxidoreductase activity, acting on the CH-OH group of donors, NAD or NADP as acceptor"/>
    <property type="evidence" value="ECO:0007669"/>
    <property type="project" value="InterPro"/>
</dbReference>
<protein>
    <recommendedName>
        <fullName evidence="10">D-isomer specific 2-hydroxyacid dehydrogenase NAD-binding domain-containing protein</fullName>
    </recommendedName>
</protein>
<dbReference type="PANTHER" id="PTHR42789:SF1">
    <property type="entry name" value="D-ISOMER SPECIFIC 2-HYDROXYACID DEHYDROGENASE FAMILY PROTEIN (AFU_ORTHOLOGUE AFUA_6G10090)"/>
    <property type="match status" value="1"/>
</dbReference>
<dbReference type="SUPFAM" id="SSF52283">
    <property type="entry name" value="Formate/glycerate dehydrogenase catalytic domain-like"/>
    <property type="match status" value="1"/>
</dbReference>
<dbReference type="InterPro" id="IPR029752">
    <property type="entry name" value="D-isomer_DH_CS1"/>
</dbReference>
<evidence type="ECO:0000259" key="6">
    <source>
        <dbReference type="Pfam" id="PF00389"/>
    </source>
</evidence>
<organism evidence="8 9">
    <name type="scientific">Stachybotrys chlorohalonatus (strain IBT 40285)</name>
    <dbReference type="NCBI Taxonomy" id="1283841"/>
    <lineage>
        <taxon>Eukaryota</taxon>
        <taxon>Fungi</taxon>
        <taxon>Dikarya</taxon>
        <taxon>Ascomycota</taxon>
        <taxon>Pezizomycotina</taxon>
        <taxon>Sordariomycetes</taxon>
        <taxon>Hypocreomycetidae</taxon>
        <taxon>Hypocreales</taxon>
        <taxon>Stachybotryaceae</taxon>
        <taxon>Stachybotrys</taxon>
    </lineage>
</organism>
<dbReference type="OrthoDB" id="298012at2759"/>
<accession>A0A084QKE4</accession>
<evidence type="ECO:0000256" key="3">
    <source>
        <dbReference type="ARBA" id="ARBA00023002"/>
    </source>
</evidence>
<dbReference type="PANTHER" id="PTHR42789">
    <property type="entry name" value="D-ISOMER SPECIFIC 2-HYDROXYACID DEHYDROGENASE FAMILY PROTEIN (AFU_ORTHOLOGUE AFUA_6G10090)"/>
    <property type="match status" value="1"/>
</dbReference>
<dbReference type="HOGENOM" id="CLU_019796_1_3_1"/>
<keyword evidence="2" id="KW-0028">Amino-acid biosynthesis</keyword>
<dbReference type="InterPro" id="IPR050857">
    <property type="entry name" value="D-2-hydroxyacid_DH"/>
</dbReference>
<name>A0A084QKE4_STAC4</name>
<dbReference type="Proteomes" id="UP000028524">
    <property type="component" value="Unassembled WGS sequence"/>
</dbReference>
<dbReference type="SUPFAM" id="SSF51735">
    <property type="entry name" value="NAD(P)-binding Rossmann-fold domains"/>
    <property type="match status" value="1"/>
</dbReference>
<evidence type="ECO:0000313" key="8">
    <source>
        <dbReference type="EMBL" id="KFA64429.1"/>
    </source>
</evidence>
<dbReference type="AlphaFoldDB" id="A0A084QKE4"/>
<dbReference type="CDD" id="cd12169">
    <property type="entry name" value="PGDH_like_1"/>
    <property type="match status" value="1"/>
</dbReference>
<dbReference type="STRING" id="1283841.A0A084QKE4"/>
<evidence type="ECO:0000256" key="1">
    <source>
        <dbReference type="ARBA" id="ARBA00005854"/>
    </source>
</evidence>
<dbReference type="Pfam" id="PF00389">
    <property type="entry name" value="2-Hacid_dh"/>
    <property type="match status" value="1"/>
</dbReference>
<dbReference type="GO" id="GO:0008652">
    <property type="term" value="P:amino acid biosynthetic process"/>
    <property type="evidence" value="ECO:0007669"/>
    <property type="project" value="UniProtKB-KW"/>
</dbReference>
<proteinExistence type="inferred from homology"/>
<keyword evidence="3 5" id="KW-0560">Oxidoreductase</keyword>
<dbReference type="InterPro" id="IPR006140">
    <property type="entry name" value="D-isomer_DH_NAD-bd"/>
</dbReference>
<dbReference type="Gene3D" id="3.40.50.720">
    <property type="entry name" value="NAD(P)-binding Rossmann-like Domain"/>
    <property type="match status" value="2"/>
</dbReference>